<dbReference type="Proteomes" id="UP001552594">
    <property type="component" value="Unassembled WGS sequence"/>
</dbReference>
<accession>A0ABV3JVK9</accession>
<sequence>MTHPVTAQSTENTRADSAWWRDAVIYQIYVRSFADSDGDGIGDLRGIRGRLPYLKELGADAIWLTPFYASPQADGGYDVADYRTVDPLFGTLSDADDLVREAHRLGLRVIVDIVPNHTSDQHPWFQAALADPGAPERARYHFRPGRGAEGELPPNDWESVFGGPAWTRTADGEWYLHLFAPQQPDLNWDSPEVRAEFDSVLRFWLDLGVDGFRIDVAHGMVKAPGLPDIGRKEQAKLIGSQVLPFFDQDGVHEIHRSWRALLDSYPGERIGVAEAWAPDAGRLARYVRPDELHQAFNFHFLTCEWGAEPMRAVIDESLAATRSVGAPTTWVLSNHDVVRHPTRYGGGELGGRRARAAALLMLALPGSAYVYQGEELGLPEVTELPDEVRQDPAFFRGDGQDGTRDGCRVPLPWSGESAPYGFGPGGSWLPQPDSWRELSVAAQSGDPRSTLELYRSALALRRRLPGLGDGEMTWLDAPEGVLAFARPGFVCTLNTTGAPAELPVPGRPVLSSAALEFTGGAVRLPADSCVWWEL</sequence>
<evidence type="ECO:0000256" key="1">
    <source>
        <dbReference type="ARBA" id="ARBA00008061"/>
    </source>
</evidence>
<dbReference type="GO" id="GO:0016787">
    <property type="term" value="F:hydrolase activity"/>
    <property type="evidence" value="ECO:0007669"/>
    <property type="project" value="UniProtKB-KW"/>
</dbReference>
<dbReference type="RefSeq" id="WP_241561330.1">
    <property type="nucleotide sequence ID" value="NZ_JBFAUK010000006.1"/>
</dbReference>
<name>A0ABV3JVK9_STRON</name>
<evidence type="ECO:0000259" key="2">
    <source>
        <dbReference type="SMART" id="SM00642"/>
    </source>
</evidence>
<reference evidence="3 4" key="1">
    <citation type="submission" date="2024-06" db="EMBL/GenBank/DDBJ databases">
        <title>The Natural Products Discovery Center: Release of the First 8490 Sequenced Strains for Exploring Actinobacteria Biosynthetic Diversity.</title>
        <authorList>
            <person name="Kalkreuter E."/>
            <person name="Kautsar S.A."/>
            <person name="Yang D."/>
            <person name="Bader C.D."/>
            <person name="Teijaro C.N."/>
            <person name="Fluegel L."/>
            <person name="Davis C.M."/>
            <person name="Simpson J.R."/>
            <person name="Lauterbach L."/>
            <person name="Steele A.D."/>
            <person name="Gui C."/>
            <person name="Meng S."/>
            <person name="Li G."/>
            <person name="Viehrig K."/>
            <person name="Ye F."/>
            <person name="Su P."/>
            <person name="Kiefer A.F."/>
            <person name="Nichols A."/>
            <person name="Cepeda A.J."/>
            <person name="Yan W."/>
            <person name="Fan B."/>
            <person name="Jiang Y."/>
            <person name="Adhikari A."/>
            <person name="Zheng C.-J."/>
            <person name="Schuster L."/>
            <person name="Cowan T.M."/>
            <person name="Smanski M.J."/>
            <person name="Chevrette M.G."/>
            <person name="De Carvalho L.P.S."/>
            <person name="Shen B."/>
        </authorList>
    </citation>
    <scope>NUCLEOTIDE SEQUENCE [LARGE SCALE GENOMIC DNA]</scope>
    <source>
        <strain evidence="3 4">NPDC052347</strain>
    </source>
</reference>
<dbReference type="CDD" id="cd11332">
    <property type="entry name" value="AmyAc_OligoGlu_TS"/>
    <property type="match status" value="1"/>
</dbReference>
<dbReference type="Gene3D" id="3.20.20.80">
    <property type="entry name" value="Glycosidases"/>
    <property type="match status" value="1"/>
</dbReference>
<dbReference type="EMBL" id="JBFAUK010000006">
    <property type="protein sequence ID" value="MEV5506927.1"/>
    <property type="molecule type" value="Genomic_DNA"/>
</dbReference>
<feature type="domain" description="Glycosyl hydrolase family 13 catalytic" evidence="2">
    <location>
        <begin position="27"/>
        <end position="408"/>
    </location>
</feature>
<dbReference type="SUPFAM" id="SSF51445">
    <property type="entry name" value="(Trans)glycosidases"/>
    <property type="match status" value="1"/>
</dbReference>
<keyword evidence="3" id="KW-0378">Hydrolase</keyword>
<dbReference type="PANTHER" id="PTHR10357:SF179">
    <property type="entry name" value="NEUTRAL AND BASIC AMINO ACID TRANSPORT PROTEIN RBAT"/>
    <property type="match status" value="1"/>
</dbReference>
<dbReference type="InterPro" id="IPR045857">
    <property type="entry name" value="O16G_dom_2"/>
</dbReference>
<dbReference type="Pfam" id="PF00128">
    <property type="entry name" value="Alpha-amylase"/>
    <property type="match status" value="1"/>
</dbReference>
<dbReference type="SMART" id="SM00642">
    <property type="entry name" value="Aamy"/>
    <property type="match status" value="1"/>
</dbReference>
<keyword evidence="4" id="KW-1185">Reference proteome</keyword>
<gene>
    <name evidence="3" type="ORF">AB0L16_10665</name>
</gene>
<proteinExistence type="inferred from homology"/>
<protein>
    <submittedName>
        <fullName evidence="3">Glycoside hydrolase family 13 protein</fullName>
    </submittedName>
</protein>
<dbReference type="InterPro" id="IPR006047">
    <property type="entry name" value="GH13_cat_dom"/>
</dbReference>
<comment type="caution">
    <text evidence="3">The sequence shown here is derived from an EMBL/GenBank/DDBJ whole genome shotgun (WGS) entry which is preliminary data.</text>
</comment>
<comment type="similarity">
    <text evidence="1">Belongs to the glycosyl hydrolase 13 family.</text>
</comment>
<evidence type="ECO:0000313" key="4">
    <source>
        <dbReference type="Proteomes" id="UP001552594"/>
    </source>
</evidence>
<dbReference type="PANTHER" id="PTHR10357">
    <property type="entry name" value="ALPHA-AMYLASE FAMILY MEMBER"/>
    <property type="match status" value="1"/>
</dbReference>
<evidence type="ECO:0000313" key="3">
    <source>
        <dbReference type="EMBL" id="MEV5506927.1"/>
    </source>
</evidence>
<dbReference type="InterPro" id="IPR017853">
    <property type="entry name" value="GH"/>
</dbReference>
<dbReference type="Gene3D" id="3.90.400.10">
    <property type="entry name" value="Oligo-1,6-glucosidase, Domain 2"/>
    <property type="match status" value="1"/>
</dbReference>
<organism evidence="3 4">
    <name type="scientific">Streptomyces orinoci</name>
    <name type="common">Streptoverticillium orinoci</name>
    <dbReference type="NCBI Taxonomy" id="67339"/>
    <lineage>
        <taxon>Bacteria</taxon>
        <taxon>Bacillati</taxon>
        <taxon>Actinomycetota</taxon>
        <taxon>Actinomycetes</taxon>
        <taxon>Kitasatosporales</taxon>
        <taxon>Streptomycetaceae</taxon>
        <taxon>Streptomyces</taxon>
    </lineage>
</organism>